<organism evidence="15 16">
    <name type="scientific">Laodelphax striatellus</name>
    <name type="common">Small brown planthopper</name>
    <name type="synonym">Delphax striatella</name>
    <dbReference type="NCBI Taxonomy" id="195883"/>
    <lineage>
        <taxon>Eukaryota</taxon>
        <taxon>Metazoa</taxon>
        <taxon>Ecdysozoa</taxon>
        <taxon>Arthropoda</taxon>
        <taxon>Hexapoda</taxon>
        <taxon>Insecta</taxon>
        <taxon>Pterygota</taxon>
        <taxon>Neoptera</taxon>
        <taxon>Paraneoptera</taxon>
        <taxon>Hemiptera</taxon>
        <taxon>Auchenorrhyncha</taxon>
        <taxon>Fulgoroidea</taxon>
        <taxon>Delphacidae</taxon>
        <taxon>Criomorphinae</taxon>
        <taxon>Laodelphax</taxon>
    </lineage>
</organism>
<evidence type="ECO:0000256" key="10">
    <source>
        <dbReference type="PROSITE-ProRule" id="PRU01263"/>
    </source>
</evidence>
<dbReference type="InterPro" id="IPR013087">
    <property type="entry name" value="Znf_C2H2_type"/>
</dbReference>
<dbReference type="FunFam" id="3.30.160.60:FF:000446">
    <property type="entry name" value="Zinc finger protein"/>
    <property type="match status" value="1"/>
</dbReference>
<keyword evidence="16" id="KW-1185">Reference proteome</keyword>
<feature type="binding site" evidence="10">
    <location>
        <position position="311"/>
    </location>
    <ligand>
        <name>Zn(2+)</name>
        <dbReference type="ChEBI" id="CHEBI:29105"/>
    </ligand>
</feature>
<dbReference type="PROSITE" id="PS00028">
    <property type="entry name" value="ZINC_FINGER_C2H2_1"/>
    <property type="match status" value="6"/>
</dbReference>
<dbReference type="InParanoid" id="A0A482XC33"/>
<feature type="domain" description="C2H2-type" evidence="12">
    <location>
        <begin position="470"/>
        <end position="493"/>
    </location>
</feature>
<evidence type="ECO:0000259" key="14">
    <source>
        <dbReference type="PROSITE" id="PS51915"/>
    </source>
</evidence>
<dbReference type="SMART" id="SM00355">
    <property type="entry name" value="ZnF_C2H2"/>
    <property type="match status" value="7"/>
</dbReference>
<dbReference type="SMART" id="SM00980">
    <property type="entry name" value="THAP"/>
    <property type="match status" value="1"/>
</dbReference>
<dbReference type="SUPFAM" id="SSF57716">
    <property type="entry name" value="Glucocorticoid receptor-like (DNA-binding domain)"/>
    <property type="match status" value="2"/>
</dbReference>
<evidence type="ECO:0000256" key="1">
    <source>
        <dbReference type="ARBA" id="ARBA00004123"/>
    </source>
</evidence>
<dbReference type="InterPro" id="IPR012934">
    <property type="entry name" value="Znf_AD"/>
</dbReference>
<dbReference type="Proteomes" id="UP000291343">
    <property type="component" value="Unassembled WGS sequence"/>
</dbReference>
<feature type="region of interest" description="Disordered" evidence="11">
    <location>
        <begin position="148"/>
        <end position="186"/>
    </location>
</feature>
<dbReference type="GO" id="GO:0005634">
    <property type="term" value="C:nucleus"/>
    <property type="evidence" value="ECO:0007669"/>
    <property type="project" value="UniProtKB-SubCell"/>
</dbReference>
<dbReference type="GO" id="GO:0008270">
    <property type="term" value="F:zinc ion binding"/>
    <property type="evidence" value="ECO:0007669"/>
    <property type="project" value="UniProtKB-UniRule"/>
</dbReference>
<name>A0A482XC33_LAOST</name>
<protein>
    <submittedName>
        <fullName evidence="15">Uncharacterized protein</fullName>
    </submittedName>
</protein>
<accession>A0A482XC33</accession>
<dbReference type="SMART" id="SM00868">
    <property type="entry name" value="zf-AD"/>
    <property type="match status" value="1"/>
</dbReference>
<feature type="region of interest" description="Disordered" evidence="11">
    <location>
        <begin position="546"/>
        <end position="590"/>
    </location>
</feature>
<feature type="domain" description="C2H2-type" evidence="12">
    <location>
        <begin position="442"/>
        <end position="469"/>
    </location>
</feature>
<feature type="domain" description="C2H2-type" evidence="12">
    <location>
        <begin position="353"/>
        <end position="376"/>
    </location>
</feature>
<dbReference type="Pfam" id="PF05485">
    <property type="entry name" value="THAP"/>
    <property type="match status" value="2"/>
</dbReference>
<evidence type="ECO:0000313" key="15">
    <source>
        <dbReference type="EMBL" id="RZF43222.1"/>
    </source>
</evidence>
<evidence type="ECO:0000256" key="5">
    <source>
        <dbReference type="ARBA" id="ARBA00022833"/>
    </source>
</evidence>
<feature type="domain" description="THAP-type" evidence="13">
    <location>
        <begin position="1"/>
        <end position="88"/>
    </location>
</feature>
<comment type="caution">
    <text evidence="15">The sequence shown here is derived from an EMBL/GenBank/DDBJ whole genome shotgun (WGS) entry which is preliminary data.</text>
</comment>
<dbReference type="PROSITE" id="PS50157">
    <property type="entry name" value="ZINC_FINGER_C2H2_2"/>
    <property type="match status" value="7"/>
</dbReference>
<feature type="binding site" evidence="10">
    <location>
        <position position="265"/>
    </location>
    <ligand>
        <name>Zn(2+)</name>
        <dbReference type="ChEBI" id="CHEBI:29105"/>
    </ligand>
</feature>
<evidence type="ECO:0000256" key="6">
    <source>
        <dbReference type="ARBA" id="ARBA00023125"/>
    </source>
</evidence>
<dbReference type="Pfam" id="PF00096">
    <property type="entry name" value="zf-C2H2"/>
    <property type="match status" value="4"/>
</dbReference>
<evidence type="ECO:0000256" key="2">
    <source>
        <dbReference type="ARBA" id="ARBA00022723"/>
    </source>
</evidence>
<evidence type="ECO:0000259" key="13">
    <source>
        <dbReference type="PROSITE" id="PS50950"/>
    </source>
</evidence>
<evidence type="ECO:0000256" key="7">
    <source>
        <dbReference type="ARBA" id="ARBA00023242"/>
    </source>
</evidence>
<dbReference type="Gene3D" id="3.30.160.60">
    <property type="entry name" value="Classic Zinc Finger"/>
    <property type="match status" value="5"/>
</dbReference>
<keyword evidence="4 8" id="KW-0863">Zinc-finger</keyword>
<comment type="subcellular location">
    <subcellularLocation>
        <location evidence="1">Nucleus</location>
    </subcellularLocation>
</comment>
<dbReference type="AlphaFoldDB" id="A0A482XC33"/>
<dbReference type="PROSITE" id="PS50950">
    <property type="entry name" value="ZF_THAP"/>
    <property type="match status" value="1"/>
</dbReference>
<proteinExistence type="predicted"/>
<feature type="binding site" evidence="10">
    <location>
        <position position="268"/>
    </location>
    <ligand>
        <name>Zn(2+)</name>
        <dbReference type="ChEBI" id="CHEBI:29105"/>
    </ligand>
</feature>
<dbReference type="InterPro" id="IPR036236">
    <property type="entry name" value="Znf_C2H2_sf"/>
</dbReference>
<feature type="domain" description="ZAD" evidence="14">
    <location>
        <begin position="263"/>
        <end position="338"/>
    </location>
</feature>
<evidence type="ECO:0000256" key="4">
    <source>
        <dbReference type="ARBA" id="ARBA00022771"/>
    </source>
</evidence>
<dbReference type="PROSITE" id="PS51915">
    <property type="entry name" value="ZAD"/>
    <property type="match status" value="1"/>
</dbReference>
<feature type="compositionally biased region" description="Low complexity" evidence="11">
    <location>
        <begin position="161"/>
        <end position="180"/>
    </location>
</feature>
<dbReference type="PANTHER" id="PTHR16515">
    <property type="entry name" value="PR DOMAIN ZINC FINGER PROTEIN"/>
    <property type="match status" value="1"/>
</dbReference>
<dbReference type="Pfam" id="PF07776">
    <property type="entry name" value="zf-AD"/>
    <property type="match status" value="1"/>
</dbReference>
<dbReference type="SMR" id="A0A482XC33"/>
<evidence type="ECO:0000313" key="16">
    <source>
        <dbReference type="Proteomes" id="UP000291343"/>
    </source>
</evidence>
<keyword evidence="7" id="KW-0539">Nucleus</keyword>
<dbReference type="FunFam" id="3.30.160.60:FF:000702">
    <property type="entry name" value="Transcription factor E4F1 isoform 1"/>
    <property type="match status" value="1"/>
</dbReference>
<dbReference type="OrthoDB" id="6077919at2759"/>
<evidence type="ECO:0000259" key="12">
    <source>
        <dbReference type="PROSITE" id="PS50157"/>
    </source>
</evidence>
<feature type="domain" description="C2H2-type" evidence="12">
    <location>
        <begin position="526"/>
        <end position="554"/>
    </location>
</feature>
<evidence type="ECO:0000256" key="9">
    <source>
        <dbReference type="PROSITE-ProRule" id="PRU00309"/>
    </source>
</evidence>
<dbReference type="InterPro" id="IPR006612">
    <property type="entry name" value="THAP_Znf"/>
</dbReference>
<feature type="domain" description="C2H2-type" evidence="12">
    <location>
        <begin position="381"/>
        <end position="408"/>
    </location>
</feature>
<feature type="domain" description="C2H2-type" evidence="12">
    <location>
        <begin position="498"/>
        <end position="525"/>
    </location>
</feature>
<dbReference type="PANTHER" id="PTHR16515:SF49">
    <property type="entry name" value="GASTRULA ZINC FINGER PROTEIN XLCGF49.1-LIKE-RELATED"/>
    <property type="match status" value="1"/>
</dbReference>
<dbReference type="EMBL" id="QKKF02012829">
    <property type="protein sequence ID" value="RZF43222.1"/>
    <property type="molecule type" value="Genomic_DNA"/>
</dbReference>
<feature type="binding site" evidence="10">
    <location>
        <position position="314"/>
    </location>
    <ligand>
        <name>Zn(2+)</name>
        <dbReference type="ChEBI" id="CHEBI:29105"/>
    </ligand>
</feature>
<evidence type="ECO:0000256" key="3">
    <source>
        <dbReference type="ARBA" id="ARBA00022737"/>
    </source>
</evidence>
<keyword evidence="6 9" id="KW-0238">DNA-binding</keyword>
<reference evidence="15 16" key="1">
    <citation type="journal article" date="2017" name="Gigascience">
        <title>Genome sequence of the small brown planthopper, Laodelphax striatellus.</title>
        <authorList>
            <person name="Zhu J."/>
            <person name="Jiang F."/>
            <person name="Wang X."/>
            <person name="Yang P."/>
            <person name="Bao Y."/>
            <person name="Zhao W."/>
            <person name="Wang W."/>
            <person name="Lu H."/>
            <person name="Wang Q."/>
            <person name="Cui N."/>
            <person name="Li J."/>
            <person name="Chen X."/>
            <person name="Luo L."/>
            <person name="Yu J."/>
            <person name="Kang L."/>
            <person name="Cui F."/>
        </authorList>
    </citation>
    <scope>NUCLEOTIDE SEQUENCE [LARGE SCALE GENOMIC DNA]</scope>
    <source>
        <strain evidence="15">Lst14</strain>
    </source>
</reference>
<evidence type="ECO:0000256" key="8">
    <source>
        <dbReference type="PROSITE-ProRule" id="PRU00042"/>
    </source>
</evidence>
<gene>
    <name evidence="15" type="ORF">LSTR_LSTR009026</name>
</gene>
<dbReference type="Gene3D" id="3.40.1800.20">
    <property type="match status" value="1"/>
</dbReference>
<dbReference type="InterPro" id="IPR050331">
    <property type="entry name" value="Zinc_finger"/>
</dbReference>
<keyword evidence="3" id="KW-0677">Repeat</keyword>
<keyword evidence="5 10" id="KW-0862">Zinc</keyword>
<dbReference type="GO" id="GO:0010468">
    <property type="term" value="P:regulation of gene expression"/>
    <property type="evidence" value="ECO:0007669"/>
    <property type="project" value="TreeGrafter"/>
</dbReference>
<feature type="domain" description="C2H2-type" evidence="12">
    <location>
        <begin position="412"/>
        <end position="441"/>
    </location>
</feature>
<keyword evidence="2 10" id="KW-0479">Metal-binding</keyword>
<feature type="compositionally biased region" description="Basic and acidic residues" evidence="11">
    <location>
        <begin position="578"/>
        <end position="590"/>
    </location>
</feature>
<evidence type="ECO:0000256" key="11">
    <source>
        <dbReference type="SAM" id="MobiDB-lite"/>
    </source>
</evidence>
<dbReference type="STRING" id="195883.A0A482XC33"/>
<dbReference type="SUPFAM" id="SSF57667">
    <property type="entry name" value="beta-beta-alpha zinc fingers"/>
    <property type="match status" value="4"/>
</dbReference>
<dbReference type="GO" id="GO:0003677">
    <property type="term" value="F:DNA binding"/>
    <property type="evidence" value="ECO:0007669"/>
    <property type="project" value="UniProtKB-UniRule"/>
</dbReference>
<sequence>MSGKTVCSVIGCGNNNGNTIGKDVKYYRFPGRDYEIGRRMKWISNMKRINPDGTPWLPSKHQRICSDHFITKRKSNNPLHPDYVPTVFPRLRNSNLKKSKRLKRLQNRNSKKVCSKHFRTDDIINELSVVDRETGDLLTVPNAKPRLKPGSVPSIFPDLPATASTSKTASSSRTSRTSRTSAREEFADDDQDIEISLIDDALNDRNSGDSFFLEEVTEYKPKDPLSLEKVAGYKQKDPLSLEVVAGYKQKNPLSLEKETGHESLCRICGQMESDLMFLYSGPAFEMGLLRKIEDYLKIKIDEKGYLPNNICKLCIANLNFCDRFITKARNTNIKLHEKYSEQMEKLIQNEPPMSCQYCDKVFRSPTLLNLHLTTHSTAAVFLCEICGATFKNAELLVSHKRTHLDLNERKKHACTSCDKTFRSNRSALSYHQKAFHGGSKPYSCQKCEKRFMSEGLKRIHEHIHSDVNPFICTICDKAFKSPTVLNQHMRDHSIVTTYECPHCDKRFKRKGNLSMHVRTHTGEKPFACVVCAQTFAQKNDMLKHVARQHSKRSEQLELSSDSSDPKTSASNELDDHEDENHMITIDREEA</sequence>